<reference evidence="8 9" key="1">
    <citation type="submission" date="2018-10" db="EMBL/GenBank/DDBJ databases">
        <title>Comparative functional genomics of the obligate endosymbiont Buchnera aphidicola.</title>
        <authorList>
            <person name="Chong R.A."/>
        </authorList>
    </citation>
    <scope>NUCLEOTIDE SEQUENCE [LARGE SCALE GENOMIC DNA]</scope>
    <source>
        <strain evidence="8 9">Ska</strain>
    </source>
</reference>
<evidence type="ECO:0000259" key="7">
    <source>
        <dbReference type="PROSITE" id="PS50850"/>
    </source>
</evidence>
<evidence type="ECO:0000256" key="5">
    <source>
        <dbReference type="ARBA" id="ARBA00023136"/>
    </source>
</evidence>
<feature type="transmembrane region" description="Helical" evidence="6">
    <location>
        <begin position="161"/>
        <end position="183"/>
    </location>
</feature>
<feature type="transmembrane region" description="Helical" evidence="6">
    <location>
        <begin position="103"/>
        <end position="122"/>
    </location>
</feature>
<dbReference type="RefSeq" id="WP_158350858.1">
    <property type="nucleotide sequence ID" value="NZ_CP032999.1"/>
</dbReference>
<dbReference type="PANTHER" id="PTHR43702:SF3">
    <property type="entry name" value="PROTEIN TSGA"/>
    <property type="match status" value="1"/>
</dbReference>
<dbReference type="InterPro" id="IPR050375">
    <property type="entry name" value="MFS_TsgA-like"/>
</dbReference>
<evidence type="ECO:0000256" key="1">
    <source>
        <dbReference type="ARBA" id="ARBA00004429"/>
    </source>
</evidence>
<dbReference type="Proteomes" id="UP000298685">
    <property type="component" value="Chromosome"/>
</dbReference>
<protein>
    <submittedName>
        <fullName evidence="8">MFS transporter TsgA</fullName>
    </submittedName>
</protein>
<keyword evidence="3 6" id="KW-0812">Transmembrane</keyword>
<dbReference type="OrthoDB" id="8577032at2"/>
<organism evidence="8 9">
    <name type="scientific">Buchnera aphidicola</name>
    <name type="common">Sarucallis kahawaluokalani</name>
    <dbReference type="NCBI Taxonomy" id="1241878"/>
    <lineage>
        <taxon>Bacteria</taxon>
        <taxon>Pseudomonadati</taxon>
        <taxon>Pseudomonadota</taxon>
        <taxon>Gammaproteobacteria</taxon>
        <taxon>Enterobacterales</taxon>
        <taxon>Erwiniaceae</taxon>
        <taxon>Buchnera</taxon>
    </lineage>
</organism>
<dbReference type="PROSITE" id="PS50850">
    <property type="entry name" value="MFS"/>
    <property type="match status" value="1"/>
</dbReference>
<feature type="transmembrane region" description="Helical" evidence="6">
    <location>
        <begin position="247"/>
        <end position="264"/>
    </location>
</feature>
<keyword evidence="2" id="KW-1003">Cell membrane</keyword>
<feature type="transmembrane region" description="Helical" evidence="6">
    <location>
        <begin position="204"/>
        <end position="227"/>
    </location>
</feature>
<feature type="transmembrane region" description="Helical" evidence="6">
    <location>
        <begin position="134"/>
        <end position="155"/>
    </location>
</feature>
<keyword evidence="5 6" id="KW-0472">Membrane</keyword>
<dbReference type="Pfam" id="PF07690">
    <property type="entry name" value="MFS_1"/>
    <property type="match status" value="1"/>
</dbReference>
<evidence type="ECO:0000313" key="9">
    <source>
        <dbReference type="Proteomes" id="UP000298685"/>
    </source>
</evidence>
<dbReference type="GO" id="GO:0022857">
    <property type="term" value="F:transmembrane transporter activity"/>
    <property type="evidence" value="ECO:0007669"/>
    <property type="project" value="InterPro"/>
</dbReference>
<evidence type="ECO:0000313" key="8">
    <source>
        <dbReference type="EMBL" id="QCI26143.1"/>
    </source>
</evidence>
<proteinExistence type="predicted"/>
<evidence type="ECO:0000256" key="4">
    <source>
        <dbReference type="ARBA" id="ARBA00022989"/>
    </source>
</evidence>
<feature type="transmembrane region" description="Helical" evidence="6">
    <location>
        <begin position="295"/>
        <end position="317"/>
    </location>
</feature>
<dbReference type="PANTHER" id="PTHR43702">
    <property type="entry name" value="L-FUCOSE-PROTON SYMPORTER"/>
    <property type="match status" value="1"/>
</dbReference>
<dbReference type="InterPro" id="IPR020846">
    <property type="entry name" value="MFS_dom"/>
</dbReference>
<evidence type="ECO:0000256" key="3">
    <source>
        <dbReference type="ARBA" id="ARBA00022692"/>
    </source>
</evidence>
<dbReference type="GO" id="GO:0005886">
    <property type="term" value="C:plasma membrane"/>
    <property type="evidence" value="ECO:0007669"/>
    <property type="project" value="UniProtKB-SubCell"/>
</dbReference>
<evidence type="ECO:0000256" key="2">
    <source>
        <dbReference type="ARBA" id="ARBA00022475"/>
    </source>
</evidence>
<dbReference type="EMBL" id="CP032999">
    <property type="protein sequence ID" value="QCI26143.1"/>
    <property type="molecule type" value="Genomic_DNA"/>
</dbReference>
<feature type="transmembrane region" description="Helical" evidence="6">
    <location>
        <begin position="77"/>
        <end position="97"/>
    </location>
</feature>
<keyword evidence="4 6" id="KW-1133">Transmembrane helix</keyword>
<feature type="transmembrane region" description="Helical" evidence="6">
    <location>
        <begin position="7"/>
        <end position="31"/>
    </location>
</feature>
<gene>
    <name evidence="8" type="primary">tsgA</name>
    <name evidence="8" type="ORF">D9V78_01860</name>
</gene>
<comment type="subcellular location">
    <subcellularLocation>
        <location evidence="1">Cell inner membrane</location>
        <topology evidence="1">Multi-pass membrane protein</topology>
    </subcellularLocation>
</comment>
<feature type="transmembrane region" description="Helical" evidence="6">
    <location>
        <begin position="360"/>
        <end position="380"/>
    </location>
</feature>
<accession>A0A4D6YDJ4</accession>
<dbReference type="NCBIfam" id="NF002982">
    <property type="entry name" value="PRK03699.1"/>
    <property type="match status" value="1"/>
</dbReference>
<evidence type="ECO:0000256" key="6">
    <source>
        <dbReference type="SAM" id="Phobius"/>
    </source>
</evidence>
<feature type="transmembrane region" description="Helical" evidence="6">
    <location>
        <begin position="271"/>
        <end position="289"/>
    </location>
</feature>
<sequence length="388" mass="43959">MKKKDKLGLTIISFLSYYLTGAMIVITGVIIRNIAQYFKLSISDISNTFTFLNAGILISIFLNSWITKIISLKKQIIIGFILIITAIIGFINLHSVLFLCVNMFILGMVGGITMSIGTFLITNIYHGEERTSKLLITDSFFSMAGIIFPIITAFLLNNHVLWYWIYFIIGTIYFIIFLITINVQFPIYQIESEVPNIKNKTYQLSVLILCFTALCYILGQLGFISWIPEYARQTIGMNIKSASHLVSNFWCSYMIGMWCFSYILKFIDLQIALTTLSGISTFLMYLFIHNHSIKLFNFIILALGFFSSAIYTIIITLASLQTKQPSQKIINLILVCGTVGTLLTFIITGPIVSTMGIKDALMIPNILYSIVFILCGILYFTSKHKKHF</sequence>
<dbReference type="InterPro" id="IPR036259">
    <property type="entry name" value="MFS_trans_sf"/>
</dbReference>
<feature type="transmembrane region" description="Helical" evidence="6">
    <location>
        <begin position="51"/>
        <end position="70"/>
    </location>
</feature>
<dbReference type="InterPro" id="IPR011701">
    <property type="entry name" value="MFS"/>
</dbReference>
<dbReference type="Gene3D" id="1.20.1250.20">
    <property type="entry name" value="MFS general substrate transporter like domains"/>
    <property type="match status" value="2"/>
</dbReference>
<feature type="transmembrane region" description="Helical" evidence="6">
    <location>
        <begin position="329"/>
        <end position="348"/>
    </location>
</feature>
<dbReference type="AlphaFoldDB" id="A0A4D6YDJ4"/>
<feature type="domain" description="Major facilitator superfamily (MFS) profile" evidence="7">
    <location>
        <begin position="9"/>
        <end position="388"/>
    </location>
</feature>
<dbReference type="SUPFAM" id="SSF103473">
    <property type="entry name" value="MFS general substrate transporter"/>
    <property type="match status" value="1"/>
</dbReference>
<name>A0A4D6YDJ4_9GAMM</name>